<dbReference type="CDD" id="cd04301">
    <property type="entry name" value="NAT_SF"/>
    <property type="match status" value="1"/>
</dbReference>
<dbReference type="SUPFAM" id="SSF55729">
    <property type="entry name" value="Acyl-CoA N-acyltransferases (Nat)"/>
    <property type="match status" value="1"/>
</dbReference>
<reference evidence="2 3" key="1">
    <citation type="submission" date="2015-02" db="EMBL/GenBank/DDBJ databases">
        <authorList>
            <person name="Ju K.-S."/>
            <person name="Doroghazi J.R."/>
            <person name="Metcalf W."/>
        </authorList>
    </citation>
    <scope>NUCLEOTIDE SEQUENCE [LARGE SCALE GENOMIC DNA]</scope>
    <source>
        <strain evidence="2 3">NRRL ISP-5550</strain>
    </source>
</reference>
<evidence type="ECO:0000313" key="3">
    <source>
        <dbReference type="Proteomes" id="UP000033551"/>
    </source>
</evidence>
<dbReference type="PROSITE" id="PS51186">
    <property type="entry name" value="GNAT"/>
    <property type="match status" value="1"/>
</dbReference>
<dbReference type="InterPro" id="IPR016181">
    <property type="entry name" value="Acyl_CoA_acyltransferase"/>
</dbReference>
<protein>
    <submittedName>
        <fullName evidence="2">GNAT family acetyltraansferase</fullName>
    </submittedName>
</protein>
<sequence>MRIRGVSTADWDAVAALEAAEYGPRGLSEGRTALESRGGASPSTCFTLHHEHRLAGYLLAFPYPPDRCPDLLRPQRTVHRSDNLHLHDIVVAEDLRGRGYGRTLLHHLSATARAAGYRWISLVAVSGMDTFWAAHGYRPRTGVTPPPHYGGDAVYMSKPIRKGHPHGAQ</sequence>
<dbReference type="InterPro" id="IPR000182">
    <property type="entry name" value="GNAT_dom"/>
</dbReference>
<name>A0A0F4JLU4_9ACTN</name>
<gene>
    <name evidence="2" type="ORF">VR44_10745</name>
</gene>
<feature type="domain" description="N-acetyltransferase" evidence="1">
    <location>
        <begin position="1"/>
        <end position="161"/>
    </location>
</feature>
<accession>A0A0F4JLU4</accession>
<organism evidence="2 3">
    <name type="scientific">Streptomyces katrae</name>
    <dbReference type="NCBI Taxonomy" id="68223"/>
    <lineage>
        <taxon>Bacteria</taxon>
        <taxon>Bacillati</taxon>
        <taxon>Actinomycetota</taxon>
        <taxon>Actinomycetes</taxon>
        <taxon>Kitasatosporales</taxon>
        <taxon>Streptomycetaceae</taxon>
        <taxon>Streptomyces</taxon>
    </lineage>
</organism>
<evidence type="ECO:0000313" key="2">
    <source>
        <dbReference type="EMBL" id="KJY35165.1"/>
    </source>
</evidence>
<evidence type="ECO:0000259" key="1">
    <source>
        <dbReference type="PROSITE" id="PS51186"/>
    </source>
</evidence>
<dbReference type="EMBL" id="JZWV01000240">
    <property type="protein sequence ID" value="KJY35165.1"/>
    <property type="molecule type" value="Genomic_DNA"/>
</dbReference>
<dbReference type="PATRIC" id="fig|68223.7.peg.5898"/>
<dbReference type="STRING" id="68223.GCA_002028425_00313"/>
<proteinExistence type="predicted"/>
<dbReference type="Proteomes" id="UP000033551">
    <property type="component" value="Unassembled WGS sequence"/>
</dbReference>
<dbReference type="Gene3D" id="3.40.630.30">
    <property type="match status" value="1"/>
</dbReference>
<dbReference type="AlphaFoldDB" id="A0A0F4JLU4"/>
<comment type="caution">
    <text evidence="2">The sequence shown here is derived from an EMBL/GenBank/DDBJ whole genome shotgun (WGS) entry which is preliminary data.</text>
</comment>
<dbReference type="Pfam" id="PF00583">
    <property type="entry name" value="Acetyltransf_1"/>
    <property type="match status" value="1"/>
</dbReference>
<keyword evidence="3" id="KW-1185">Reference proteome</keyword>
<dbReference type="GO" id="GO:0016747">
    <property type="term" value="F:acyltransferase activity, transferring groups other than amino-acyl groups"/>
    <property type="evidence" value="ECO:0007669"/>
    <property type="project" value="InterPro"/>
</dbReference>